<feature type="compositionally biased region" description="Polar residues" evidence="1">
    <location>
        <begin position="106"/>
        <end position="129"/>
    </location>
</feature>
<dbReference type="Proteomes" id="UP001341840">
    <property type="component" value="Unassembled WGS sequence"/>
</dbReference>
<evidence type="ECO:0000313" key="3">
    <source>
        <dbReference type="Proteomes" id="UP001341840"/>
    </source>
</evidence>
<protein>
    <submittedName>
        <fullName evidence="2">Uncharacterized protein</fullName>
    </submittedName>
</protein>
<gene>
    <name evidence="2" type="ORF">PIB30_031261</name>
</gene>
<accession>A0ABU6XCP4</accession>
<evidence type="ECO:0000313" key="2">
    <source>
        <dbReference type="EMBL" id="MED6194728.1"/>
    </source>
</evidence>
<comment type="caution">
    <text evidence="2">The sequence shown here is derived from an EMBL/GenBank/DDBJ whole genome shotgun (WGS) entry which is preliminary data.</text>
</comment>
<dbReference type="EMBL" id="JASCZI010211582">
    <property type="protein sequence ID" value="MED6194728.1"/>
    <property type="molecule type" value="Genomic_DNA"/>
</dbReference>
<evidence type="ECO:0000256" key="1">
    <source>
        <dbReference type="SAM" id="MobiDB-lite"/>
    </source>
</evidence>
<sequence>MIHPCNGAMLWEKTLHPDILPPPHRVRIGRSTLKRRREEERENVAAKEPNQDTNSGTQSSIVQVVAEASQTTNKPARRPTGQKPNPAALKNRKFNLSNPKPFKNAKATTASQGERSTESNQPPHSNIGS</sequence>
<feature type="compositionally biased region" description="Basic residues" evidence="1">
    <location>
        <begin position="24"/>
        <end position="35"/>
    </location>
</feature>
<keyword evidence="3" id="KW-1185">Reference proteome</keyword>
<feature type="compositionally biased region" description="Polar residues" evidence="1">
    <location>
        <begin position="51"/>
        <end position="74"/>
    </location>
</feature>
<feature type="region of interest" description="Disordered" evidence="1">
    <location>
        <begin position="18"/>
        <end position="129"/>
    </location>
</feature>
<organism evidence="2 3">
    <name type="scientific">Stylosanthes scabra</name>
    <dbReference type="NCBI Taxonomy" id="79078"/>
    <lineage>
        <taxon>Eukaryota</taxon>
        <taxon>Viridiplantae</taxon>
        <taxon>Streptophyta</taxon>
        <taxon>Embryophyta</taxon>
        <taxon>Tracheophyta</taxon>
        <taxon>Spermatophyta</taxon>
        <taxon>Magnoliopsida</taxon>
        <taxon>eudicotyledons</taxon>
        <taxon>Gunneridae</taxon>
        <taxon>Pentapetalae</taxon>
        <taxon>rosids</taxon>
        <taxon>fabids</taxon>
        <taxon>Fabales</taxon>
        <taxon>Fabaceae</taxon>
        <taxon>Papilionoideae</taxon>
        <taxon>50 kb inversion clade</taxon>
        <taxon>dalbergioids sensu lato</taxon>
        <taxon>Dalbergieae</taxon>
        <taxon>Pterocarpus clade</taxon>
        <taxon>Stylosanthes</taxon>
    </lineage>
</organism>
<proteinExistence type="predicted"/>
<name>A0ABU6XCP4_9FABA</name>
<feature type="compositionally biased region" description="Basic and acidic residues" evidence="1">
    <location>
        <begin position="36"/>
        <end position="45"/>
    </location>
</feature>
<reference evidence="2 3" key="1">
    <citation type="journal article" date="2023" name="Plants (Basel)">
        <title>Bridging the Gap: Combining Genomics and Transcriptomics Approaches to Understand Stylosanthes scabra, an Orphan Legume from the Brazilian Caatinga.</title>
        <authorList>
            <person name="Ferreira-Neto J.R.C."/>
            <person name="da Silva M.D."/>
            <person name="Binneck E."/>
            <person name="de Melo N.F."/>
            <person name="da Silva R.H."/>
            <person name="de Melo A.L.T.M."/>
            <person name="Pandolfi V."/>
            <person name="Bustamante F.O."/>
            <person name="Brasileiro-Vidal A.C."/>
            <person name="Benko-Iseppon A.M."/>
        </authorList>
    </citation>
    <scope>NUCLEOTIDE SEQUENCE [LARGE SCALE GENOMIC DNA]</scope>
    <source>
        <tissue evidence="2">Leaves</tissue>
    </source>
</reference>